<comment type="catalytic activity">
    <reaction evidence="1">
        <text>S-ubiquitinyl-[E2 ubiquitin-conjugating enzyme]-L-cysteine + [acceptor protein]-L-lysine = [E2 ubiquitin-conjugating enzyme]-L-cysteine + N(6)-ubiquitinyl-[acceptor protein]-L-lysine.</text>
        <dbReference type="EC" id="2.3.2.27"/>
    </reaction>
</comment>
<evidence type="ECO:0000259" key="16">
    <source>
        <dbReference type="PROSITE" id="PS52053"/>
    </source>
</evidence>
<evidence type="ECO:0000256" key="7">
    <source>
        <dbReference type="ARBA" id="ARBA00022614"/>
    </source>
</evidence>
<evidence type="ECO:0000256" key="1">
    <source>
        <dbReference type="ARBA" id="ARBA00000900"/>
    </source>
</evidence>
<feature type="transmembrane region" description="Helical" evidence="15">
    <location>
        <begin position="122"/>
        <end position="144"/>
    </location>
</feature>
<dbReference type="InterPro" id="IPR029487">
    <property type="entry name" value="NEL_dom"/>
</dbReference>
<evidence type="ECO:0000256" key="6">
    <source>
        <dbReference type="ARBA" id="ARBA00022525"/>
    </source>
</evidence>
<dbReference type="Gene3D" id="3.80.10.10">
    <property type="entry name" value="Ribonuclease Inhibitor"/>
    <property type="match status" value="1"/>
</dbReference>
<dbReference type="GO" id="GO:0061630">
    <property type="term" value="F:ubiquitin protein ligase activity"/>
    <property type="evidence" value="ECO:0007669"/>
    <property type="project" value="UniProtKB-EC"/>
</dbReference>
<dbReference type="EMBL" id="CABVHG010000025">
    <property type="protein sequence ID" value="VVN12902.1"/>
    <property type="molecule type" value="Genomic_DNA"/>
</dbReference>
<evidence type="ECO:0000256" key="8">
    <source>
        <dbReference type="ARBA" id="ARBA00022679"/>
    </source>
</evidence>
<keyword evidence="8 14" id="KW-0808">Transferase</keyword>
<accession>A0A5E6V4D8</accession>
<evidence type="ECO:0000256" key="3">
    <source>
        <dbReference type="ARBA" id="ARBA00004613"/>
    </source>
</evidence>
<organism evidence="17">
    <name type="scientific">Pseudomonas fluorescens</name>
    <dbReference type="NCBI Taxonomy" id="294"/>
    <lineage>
        <taxon>Bacteria</taxon>
        <taxon>Pseudomonadati</taxon>
        <taxon>Pseudomonadota</taxon>
        <taxon>Gammaproteobacteria</taxon>
        <taxon>Pseudomonadales</taxon>
        <taxon>Pseudomonadaceae</taxon>
        <taxon>Pseudomonas</taxon>
    </lineage>
</organism>
<keyword evidence="7" id="KW-0433">Leucine-rich repeat</keyword>
<evidence type="ECO:0000256" key="10">
    <source>
        <dbReference type="ARBA" id="ARBA00022786"/>
    </source>
</evidence>
<evidence type="ECO:0000256" key="11">
    <source>
        <dbReference type="ARBA" id="ARBA00022843"/>
    </source>
</evidence>
<keyword evidence="15" id="KW-1133">Transmembrane helix</keyword>
<keyword evidence="10 14" id="KW-0833">Ubl conjugation pathway</keyword>
<sequence length="1227" mass="137091">MPNDPLQALRRYSSWFAFNRALVQLLKDEPGYQRYFSKLIGLQQRPDFASLLTTRLADSSVDLVLHGTILRGELFSALCQLQLVRIKADARLLAVPTADVDSAAVLAWRAGLRSTAWAGLNLVGLFVPAVGGLLLGHLLVQALGEVFEGAEDWLRGHQGEALEHMLGVAETVAVTVALGAGIHVLARGFRRSDFIQSLLPVTLANGQPRLWQNELRPYRLPQIPDAAGLADNGLQVAGEHRYLALRNKVYEVRQEPKQGGWRLVHQRRPHAYGPAVEFNGERAWRLRDERPLEWQGEPHLLERLWPAARLFDTNEVSAILHVAAIDEAELRGLLVENRRMPVGLRDTLERFAEDRRITRFIEQLNGTAPLAQLDAELYQYALTHLGLAGPADARAQLQVSAPWLRVALFEHFSTRYLPSEPLVAVIQRDFPSLPTAYCLALLEQADDDQRALLANEARMPLALAEQARALTRAARLIRAREGLYLGSAGSLDSAHLVFYALRHLPTWPQELNLALHDGLPYSRLVDHLQAQDSPAELRTLVHQQGVYRLYGNQGGALGHVQFSGNLLEAIAEALSQAQRERLGWYGLAGAMRMGADVRAQLSASNRDLESIIGLAPTKPWFNPGYRLSDGRVGYLLSGREAGQALAQNVTDRLCALFPGFDAQQRSDFVASLRASGVPVLFELLRLEQEYQVLDQALQDWEAGAPAQASSSGVTLYSAHNRVANALRRCWRRQSELLLDAHGAFRGYRLSLVGLHIPTFPNLPNEVSFSHVVDVVMVGMRMRRLPASFFRAFAATRWLNLSNNLFDELPSGLGQMSGLRILRLGHNYIRLQPADVDALGTLNQLRMLVLDENPLRRNLNLRPLHRLREVSLRNTGLQALPHGLLSRAFLEQADLRNNRISTLPERFFSAPGALRDCIYLQGNPLPQATWQRLTELEGVQAAGQVLGEHVDARALWLAGWDEREYETRAAQWDALLQETDSAGFFLLLRDLTGTADYRLTREDLNLRVWQLLEAAQGDTALREELFAFASAPRTCVDSVADCFSALEVRYLLWHARHQQSELPEASRLLAMARRLFRLERVEQIARQDMRARDDLGVDEVEVSLAYRVGLALELELPGQPRALQFAEVAQVSRQQLEAAARAVRVAEASEQLLDFVVTRDFWLGYLRDTHSQAFADVEEPFVDQVQALADLPQVNEDALDALAVERAIKVRELVLELTGPLLAALPGE</sequence>
<feature type="active site" description="Glycyl thioester intermediate" evidence="14">
    <location>
        <position position="1034"/>
    </location>
</feature>
<proteinExistence type="inferred from homology"/>
<keyword evidence="6 14" id="KW-0964">Secreted</keyword>
<evidence type="ECO:0000256" key="14">
    <source>
        <dbReference type="PROSITE-ProRule" id="PRU01398"/>
    </source>
</evidence>
<evidence type="ECO:0000256" key="4">
    <source>
        <dbReference type="ARBA" id="ARBA00009868"/>
    </source>
</evidence>
<dbReference type="InterPro" id="IPR032675">
    <property type="entry name" value="LRR_dom_sf"/>
</dbReference>
<dbReference type="EC" id="2.3.2.27" evidence="5"/>
<evidence type="ECO:0000256" key="5">
    <source>
        <dbReference type="ARBA" id="ARBA00012483"/>
    </source>
</evidence>
<evidence type="ECO:0000256" key="2">
    <source>
        <dbReference type="ARBA" id="ARBA00004192"/>
    </source>
</evidence>
<comment type="PTM">
    <text evidence="14">Ubiquitinated in the presence of host E1 ubiquitin-activating enzyme, E2 ubiquitin-conjugating enzyme and ubiquitin.</text>
</comment>
<gene>
    <name evidence="17" type="ORF">PS652_03901</name>
</gene>
<dbReference type="PANTHER" id="PTHR47114:SF2">
    <property type="entry name" value="OLIGODENDROCYTE-MYELIN GLYCOPROTEIN"/>
    <property type="match status" value="1"/>
</dbReference>
<dbReference type="GO" id="GO:0016567">
    <property type="term" value="P:protein ubiquitination"/>
    <property type="evidence" value="ECO:0007669"/>
    <property type="project" value="InterPro"/>
</dbReference>
<dbReference type="SUPFAM" id="SSF52058">
    <property type="entry name" value="L domain-like"/>
    <property type="match status" value="1"/>
</dbReference>
<dbReference type="GO" id="GO:0005576">
    <property type="term" value="C:extracellular region"/>
    <property type="evidence" value="ECO:0007669"/>
    <property type="project" value="UniProtKB-SubCell"/>
</dbReference>
<dbReference type="InterPro" id="IPR051071">
    <property type="entry name" value="LRR-bact_E3_ubiq_ligases"/>
</dbReference>
<evidence type="ECO:0000256" key="13">
    <source>
        <dbReference type="ARBA" id="ARBA00023200"/>
    </source>
</evidence>
<keyword evidence="13 14" id="KW-1035">Host cytoplasm</keyword>
<comment type="similarity">
    <text evidence="4 14">Belongs to the LRR-containing bacterial E3 ligase family.</text>
</comment>
<protein>
    <recommendedName>
        <fullName evidence="5">RING-type E3 ubiquitin transferase</fullName>
        <ecNumber evidence="5">2.3.2.27</ecNumber>
    </recommendedName>
</protein>
<keyword evidence="12" id="KW-0843">Virulence</keyword>
<keyword evidence="9" id="KW-0677">Repeat</keyword>
<dbReference type="GO" id="GO:0030430">
    <property type="term" value="C:host cell cytoplasm"/>
    <property type="evidence" value="ECO:0007669"/>
    <property type="project" value="UniProtKB-SubCell"/>
</dbReference>
<keyword evidence="15" id="KW-0472">Membrane</keyword>
<dbReference type="Gene3D" id="1.20.58.360">
    <property type="entry name" value="Shigella T3SS effector IpaH defines"/>
    <property type="match status" value="1"/>
</dbReference>
<name>A0A5E6V4D8_PSEFL</name>
<evidence type="ECO:0000313" key="17">
    <source>
        <dbReference type="EMBL" id="VVN12902.1"/>
    </source>
</evidence>
<keyword evidence="15" id="KW-0812">Transmembrane</keyword>
<reference evidence="17" key="1">
    <citation type="submission" date="2019-09" db="EMBL/GenBank/DDBJ databases">
        <authorList>
            <person name="Chandra G."/>
            <person name="Truman W A."/>
        </authorList>
    </citation>
    <scope>NUCLEOTIDE SEQUENCE [LARGE SCALE GENOMIC DNA]</scope>
    <source>
        <strain evidence="17">PS652</strain>
    </source>
</reference>
<evidence type="ECO:0000256" key="9">
    <source>
        <dbReference type="ARBA" id="ARBA00022737"/>
    </source>
</evidence>
<comment type="subcellular location">
    <subcellularLocation>
        <location evidence="2">Host cytoplasm</location>
    </subcellularLocation>
    <subcellularLocation>
        <location evidence="3">Secreted</location>
    </subcellularLocation>
</comment>
<dbReference type="PANTHER" id="PTHR47114">
    <property type="match status" value="1"/>
</dbReference>
<dbReference type="Pfam" id="PF14496">
    <property type="entry name" value="NEL"/>
    <property type="match status" value="1"/>
</dbReference>
<dbReference type="AlphaFoldDB" id="A0A5E6V4D8"/>
<evidence type="ECO:0000256" key="15">
    <source>
        <dbReference type="SAM" id="Phobius"/>
    </source>
</evidence>
<feature type="domain" description="NEL" evidence="16">
    <location>
        <begin position="947"/>
        <end position="1227"/>
    </location>
</feature>
<keyword evidence="11 14" id="KW-0832">Ubl conjugation</keyword>
<dbReference type="PROSITE" id="PS52053">
    <property type="entry name" value="NEL"/>
    <property type="match status" value="1"/>
</dbReference>
<evidence type="ECO:0000256" key="12">
    <source>
        <dbReference type="ARBA" id="ARBA00023026"/>
    </source>
</evidence>